<dbReference type="PANTHER" id="PTHR21666">
    <property type="entry name" value="PEPTIDASE-RELATED"/>
    <property type="match status" value="1"/>
</dbReference>
<dbReference type="InterPro" id="IPR016047">
    <property type="entry name" value="M23ase_b-sheet_dom"/>
</dbReference>
<dbReference type="InterPro" id="IPR013320">
    <property type="entry name" value="ConA-like_dom_sf"/>
</dbReference>
<dbReference type="Gene3D" id="2.60.120.200">
    <property type="match status" value="1"/>
</dbReference>
<dbReference type="Proteomes" id="UP000002008">
    <property type="component" value="Chromosome"/>
</dbReference>
<dbReference type="PATRIC" id="fig|324602.8.peg.2934"/>
<gene>
    <name evidence="3" type="ordered locus">Caur_2604</name>
</gene>
<evidence type="ECO:0000259" key="2">
    <source>
        <dbReference type="Pfam" id="PF01551"/>
    </source>
</evidence>
<dbReference type="STRING" id="324602.Caur_2604"/>
<dbReference type="PANTHER" id="PTHR21666:SF270">
    <property type="entry name" value="MUREIN HYDROLASE ACTIVATOR ENVC"/>
    <property type="match status" value="1"/>
</dbReference>
<dbReference type="KEGG" id="cau:Caur_2604"/>
<dbReference type="Pfam" id="PF13385">
    <property type="entry name" value="Laminin_G_3"/>
    <property type="match status" value="1"/>
</dbReference>
<dbReference type="eggNOG" id="COG0739">
    <property type="taxonomic scope" value="Bacteria"/>
</dbReference>
<dbReference type="GO" id="GO:0004222">
    <property type="term" value="F:metalloendopeptidase activity"/>
    <property type="evidence" value="ECO:0000318"/>
    <property type="project" value="GO_Central"/>
</dbReference>
<feature type="signal peptide" evidence="1">
    <location>
        <begin position="1"/>
        <end position="22"/>
    </location>
</feature>
<dbReference type="SUPFAM" id="SSF49899">
    <property type="entry name" value="Concanavalin A-like lectins/glucanases"/>
    <property type="match status" value="1"/>
</dbReference>
<dbReference type="InterPro" id="IPR050570">
    <property type="entry name" value="Cell_wall_metabolism_enzyme"/>
</dbReference>
<dbReference type="InterPro" id="IPR011055">
    <property type="entry name" value="Dup_hybrid_motif"/>
</dbReference>
<dbReference type="SUPFAM" id="SSF51261">
    <property type="entry name" value="Duplicated hybrid motif"/>
    <property type="match status" value="1"/>
</dbReference>
<dbReference type="RefSeq" id="WP_012258463.1">
    <property type="nucleotide sequence ID" value="NC_010175.1"/>
</dbReference>
<name>A9WIT3_CHLAA</name>
<accession>A9WIT3</accession>
<dbReference type="InterPro" id="IPR013783">
    <property type="entry name" value="Ig-like_fold"/>
</dbReference>
<keyword evidence="1" id="KW-0732">Signal</keyword>
<evidence type="ECO:0000256" key="1">
    <source>
        <dbReference type="SAM" id="SignalP"/>
    </source>
</evidence>
<dbReference type="HOGENOM" id="CLU_019557_0_0_0"/>
<proteinExistence type="predicted"/>
<dbReference type="CDD" id="cd12797">
    <property type="entry name" value="M23_peptidase"/>
    <property type="match status" value="1"/>
</dbReference>
<sequence length="791" mass="85922">MHRFASWLLIVSFVVIANPVHAQPTGGWSVAEFLARQPGPLKELDVDGKPAAQIIEEQSIYFGVSPFLTLALLEATAGLISDPAPPATALSHPFGLHGPTGFAEQITWVNRELRAGLGPYQQPPTIRLQDGLTLTISLDEPAEWIAMKRFLAQGRDSVTWLAAVKATAAALRTYFDGQLAPPVVVTTDVTGWLRAPWPMGTRVNHLAYFDHLYPMVDTGGDGNNEMVDYLGRRNVQYNSHDGHDYVFPDAPFSTPILAAASGTAYAFRESRGLGVVIVHPNGYETVYWHLSAFAPIFNEGNGVRVATGQQIGVSGASGVSGTPHLHFEVRRWEGGIRKQVDPYGWFGPGPDPCPAYAGCAASTWLWHPDLIGTYDFTPPDYMPPVSDTTPPIGTMRVAPPDHLRLAVSFDGHALQTVGQSIPYLSGNPRFTGGRFGQAMVSDNAIVALPTTGNLDLERGTISLWVEIPTTFPGNSLNRHYLFATSAEPEGVPVYTGTLALRRDRSGTDSRAQWTFWTVGDATSGEDLLSVPDTLSAGWHHFAVIWDAANGYKALYIDGVLVAERNNAVLPYLPGALLYIGRFSAGSPAAGVAIDDLAIFANPLSPAEIAVLATAPALSPDPVVVNEPTIRIDTNAMDDNGGIVAVTLSINGEQSDPLPYYDSYRWSLPSVEGDHVVEVSYVDRAGNTTVVSQTVTLNLPPRAGIQTEWLETDTVRLRFDSHDQDTPLDVQLSTTPDFATAAWLPLVPEIRWRWEAGETRQLFVRVRDATGLVSEPMAVPLWHQVFVPLMQR</sequence>
<dbReference type="EMBL" id="CP000909">
    <property type="protein sequence ID" value="ABY35810.1"/>
    <property type="molecule type" value="Genomic_DNA"/>
</dbReference>
<feature type="domain" description="M23ase beta-sheet core" evidence="2">
    <location>
        <begin position="240"/>
        <end position="334"/>
    </location>
</feature>
<dbReference type="EnsemblBacteria" id="ABY35810">
    <property type="protein sequence ID" value="ABY35810"/>
    <property type="gene ID" value="Caur_2604"/>
</dbReference>
<dbReference type="InParanoid" id="A9WIT3"/>
<reference evidence="4" key="1">
    <citation type="journal article" date="2011" name="BMC Genomics">
        <title>Complete genome sequence of the filamentous anoxygenic phototrophic bacterium Chloroflexus aurantiacus.</title>
        <authorList>
            <person name="Tang K.H."/>
            <person name="Barry K."/>
            <person name="Chertkov O."/>
            <person name="Dalin E."/>
            <person name="Han C.S."/>
            <person name="Hauser L.J."/>
            <person name="Honchak B.M."/>
            <person name="Karbach L.E."/>
            <person name="Land M.L."/>
            <person name="Lapidus A."/>
            <person name="Larimer F.W."/>
            <person name="Mikhailova N."/>
            <person name="Pitluck S."/>
            <person name="Pierson B.K."/>
            <person name="Blankenship R.E."/>
        </authorList>
    </citation>
    <scope>NUCLEOTIDE SEQUENCE [LARGE SCALE GENOMIC DNA]</scope>
    <source>
        <strain evidence="4">ATCC 29366 / DSM 635 / J-10-fl</strain>
    </source>
</reference>
<dbReference type="AlphaFoldDB" id="A9WIT3"/>
<dbReference type="Pfam" id="PF01551">
    <property type="entry name" value="Peptidase_M23"/>
    <property type="match status" value="1"/>
</dbReference>
<keyword evidence="4" id="KW-1185">Reference proteome</keyword>
<protein>
    <submittedName>
        <fullName evidence="3">Peptidase M23B</fullName>
    </submittedName>
</protein>
<evidence type="ECO:0000313" key="4">
    <source>
        <dbReference type="Proteomes" id="UP000002008"/>
    </source>
</evidence>
<organism evidence="3 4">
    <name type="scientific">Chloroflexus aurantiacus (strain ATCC 29366 / DSM 635 / J-10-fl)</name>
    <dbReference type="NCBI Taxonomy" id="324602"/>
    <lineage>
        <taxon>Bacteria</taxon>
        <taxon>Bacillati</taxon>
        <taxon>Chloroflexota</taxon>
        <taxon>Chloroflexia</taxon>
        <taxon>Chloroflexales</taxon>
        <taxon>Chloroflexineae</taxon>
        <taxon>Chloroflexaceae</taxon>
        <taxon>Chloroflexus</taxon>
    </lineage>
</organism>
<feature type="chain" id="PRO_5002745870" evidence="1">
    <location>
        <begin position="23"/>
        <end position="791"/>
    </location>
</feature>
<evidence type="ECO:0000313" key="3">
    <source>
        <dbReference type="EMBL" id="ABY35810.1"/>
    </source>
</evidence>
<dbReference type="Gene3D" id="2.60.40.10">
    <property type="entry name" value="Immunoglobulins"/>
    <property type="match status" value="1"/>
</dbReference>
<dbReference type="Gene3D" id="2.70.70.10">
    <property type="entry name" value="Glucose Permease (Domain IIA)"/>
    <property type="match status" value="1"/>
</dbReference>